<dbReference type="PANTHER" id="PTHR47505">
    <property type="entry name" value="DNA UTILIZATION PROTEIN YHGH"/>
    <property type="match status" value="1"/>
</dbReference>
<dbReference type="PANTHER" id="PTHR47505:SF1">
    <property type="entry name" value="DNA UTILIZATION PROTEIN YHGH"/>
    <property type="match status" value="1"/>
</dbReference>
<proteinExistence type="inferred from homology"/>
<evidence type="ECO:0000256" key="2">
    <source>
        <dbReference type="SAM" id="MobiDB-lite"/>
    </source>
</evidence>
<dbReference type="Gene3D" id="3.40.50.2020">
    <property type="match status" value="1"/>
</dbReference>
<name>A0ABV4UIS1_9MICC</name>
<dbReference type="RefSeq" id="WP_373970554.1">
    <property type="nucleotide sequence ID" value="NZ_JBHDLJ010000001.1"/>
</dbReference>
<accession>A0ABV4UIS1</accession>
<feature type="region of interest" description="Disordered" evidence="2">
    <location>
        <begin position="274"/>
        <end position="303"/>
    </location>
</feature>
<evidence type="ECO:0000256" key="1">
    <source>
        <dbReference type="ARBA" id="ARBA00008007"/>
    </source>
</evidence>
<keyword evidence="4" id="KW-1185">Reference proteome</keyword>
<dbReference type="CDD" id="cd06223">
    <property type="entry name" value="PRTases_typeI"/>
    <property type="match status" value="1"/>
</dbReference>
<dbReference type="SUPFAM" id="SSF53271">
    <property type="entry name" value="PRTase-like"/>
    <property type="match status" value="1"/>
</dbReference>
<evidence type="ECO:0000313" key="3">
    <source>
        <dbReference type="EMBL" id="MFB0833399.1"/>
    </source>
</evidence>
<feature type="compositionally biased region" description="Basic residues" evidence="2">
    <location>
        <begin position="208"/>
        <end position="217"/>
    </location>
</feature>
<organism evidence="3 4">
    <name type="scientific">Arthrobacter halodurans</name>
    <dbReference type="NCBI Taxonomy" id="516699"/>
    <lineage>
        <taxon>Bacteria</taxon>
        <taxon>Bacillati</taxon>
        <taxon>Actinomycetota</taxon>
        <taxon>Actinomycetes</taxon>
        <taxon>Micrococcales</taxon>
        <taxon>Micrococcaceae</taxon>
        <taxon>Arthrobacter</taxon>
    </lineage>
</organism>
<feature type="region of interest" description="Disordered" evidence="2">
    <location>
        <begin position="193"/>
        <end position="219"/>
    </location>
</feature>
<protein>
    <submittedName>
        <fullName evidence="3">ComF family protein</fullName>
    </submittedName>
</protein>
<reference evidence="3 4" key="1">
    <citation type="submission" date="2024-09" db="EMBL/GenBank/DDBJ databases">
        <authorList>
            <person name="Salinas-Garcia M.A."/>
            <person name="Prieme A."/>
        </authorList>
    </citation>
    <scope>NUCLEOTIDE SEQUENCE [LARGE SCALE GENOMIC DNA]</scope>
    <source>
        <strain evidence="3 4">DSM 21081</strain>
    </source>
</reference>
<gene>
    <name evidence="3" type="ORF">ACETWP_02260</name>
</gene>
<evidence type="ECO:0000313" key="4">
    <source>
        <dbReference type="Proteomes" id="UP001575652"/>
    </source>
</evidence>
<sequence length="303" mass="31340">MPPTAGAGSPARRLDALLSRPRVRGALDAARDFLSVVAPTECVACGADDAVLCPRCRGAVRAATVRPFPAHEAAESLPLLTGLEPVPALAAGVYRGELAAALLAFKNRQRVSLASVLAPALAGALRGAAGGSEALGPTDVPDGGIAVVPVPSRFSARVRRGYAPVEVLLDWVDTRGLMPPGYRIARVLRHRPGWHPGPPGAAGGPQKGKGRRARGRTRGTMAVRRGARVAGMSCVVVDDVLTTGATAAEAYRCLVEAGARVEGIVVLAATRPPRHADPTRRFSAGSADGEREMWQGTLDSGRG</sequence>
<comment type="similarity">
    <text evidence="1">Belongs to the ComF/GntX family.</text>
</comment>
<dbReference type="InterPro" id="IPR000836">
    <property type="entry name" value="PRTase_dom"/>
</dbReference>
<dbReference type="InterPro" id="IPR051910">
    <property type="entry name" value="ComF/GntX_DNA_util-trans"/>
</dbReference>
<dbReference type="EMBL" id="JBHDLJ010000001">
    <property type="protein sequence ID" value="MFB0833399.1"/>
    <property type="molecule type" value="Genomic_DNA"/>
</dbReference>
<dbReference type="InterPro" id="IPR029057">
    <property type="entry name" value="PRTase-like"/>
</dbReference>
<comment type="caution">
    <text evidence="3">The sequence shown here is derived from an EMBL/GenBank/DDBJ whole genome shotgun (WGS) entry which is preliminary data.</text>
</comment>
<dbReference type="Proteomes" id="UP001575652">
    <property type="component" value="Unassembled WGS sequence"/>
</dbReference>